<evidence type="ECO:0000313" key="1">
    <source>
        <dbReference type="EMBL" id="GBO14568.1"/>
    </source>
</evidence>
<organism evidence="1 2">
    <name type="scientific">Araneus ventricosus</name>
    <name type="common">Orbweaver spider</name>
    <name type="synonym">Epeira ventricosa</name>
    <dbReference type="NCBI Taxonomy" id="182803"/>
    <lineage>
        <taxon>Eukaryota</taxon>
        <taxon>Metazoa</taxon>
        <taxon>Ecdysozoa</taxon>
        <taxon>Arthropoda</taxon>
        <taxon>Chelicerata</taxon>
        <taxon>Arachnida</taxon>
        <taxon>Araneae</taxon>
        <taxon>Araneomorphae</taxon>
        <taxon>Entelegynae</taxon>
        <taxon>Araneoidea</taxon>
        <taxon>Araneidae</taxon>
        <taxon>Araneus</taxon>
    </lineage>
</organism>
<evidence type="ECO:0000313" key="2">
    <source>
        <dbReference type="Proteomes" id="UP000499080"/>
    </source>
</evidence>
<keyword evidence="2" id="KW-1185">Reference proteome</keyword>
<protein>
    <submittedName>
        <fullName evidence="1">Uncharacterized protein</fullName>
    </submittedName>
</protein>
<dbReference type="AlphaFoldDB" id="A0A4Y2UNX8"/>
<name>A0A4Y2UNX8_ARAVE</name>
<reference evidence="1 2" key="1">
    <citation type="journal article" date="2019" name="Sci. Rep.">
        <title>Orb-weaving spider Araneus ventricosus genome elucidates the spidroin gene catalogue.</title>
        <authorList>
            <person name="Kono N."/>
            <person name="Nakamura H."/>
            <person name="Ohtoshi R."/>
            <person name="Moran D.A.P."/>
            <person name="Shinohara A."/>
            <person name="Yoshida Y."/>
            <person name="Fujiwara M."/>
            <person name="Mori M."/>
            <person name="Tomita M."/>
            <person name="Arakawa K."/>
        </authorList>
    </citation>
    <scope>NUCLEOTIDE SEQUENCE [LARGE SCALE GENOMIC DNA]</scope>
</reference>
<sequence>MEVACECAARQCAQSTRTGHSSPQPRLGSEGWAPRGVALGRRDPNCSLWLKGKPSLGTGSVKGRSHRGLCACHASSHCCKAGRCSTNAQAQCPPTATVKEAENRQPFLRCVALLNRSVAVREWREIYLFITACGIRKDKPVCACWENR</sequence>
<accession>A0A4Y2UNX8</accession>
<comment type="caution">
    <text evidence="1">The sequence shown here is derived from an EMBL/GenBank/DDBJ whole genome shotgun (WGS) entry which is preliminary data.</text>
</comment>
<gene>
    <name evidence="1" type="ORF">AVEN_936_1</name>
</gene>
<dbReference type="EMBL" id="BGPR01038697">
    <property type="protein sequence ID" value="GBO14568.1"/>
    <property type="molecule type" value="Genomic_DNA"/>
</dbReference>
<proteinExistence type="predicted"/>
<dbReference type="Proteomes" id="UP000499080">
    <property type="component" value="Unassembled WGS sequence"/>
</dbReference>